<gene>
    <name evidence="2" type="ORF">M413DRAFT_440486</name>
</gene>
<dbReference type="AlphaFoldDB" id="A0A0C3CSM9"/>
<proteinExistence type="predicted"/>
<sequence>MVQITSAALFCLLLAPSLAVPISNSQELHARAEDLVERNWFKSIFRTVKKVATPSNIGKVASFVIRDDESQLAERDLEELTDREFADLMERNWFKSAFRSIKKIATPSNIGKVASFVIRDDDSLLTERDLEELTERDIEELIKRNWFKSAFRSVKKIATPSNIGKVAGFVLREDAEELSQRDLEYLEDLSTREPSVGSFFRKIKNFFKPSNIDKAADTAKTISNLVREDVEDLVERDVDSEELSTRELEELEDLAARDLTFGSIFRNLVSREDGSVFERDYKMEDLD</sequence>
<dbReference type="OrthoDB" id="3044731at2759"/>
<organism evidence="2 3">
    <name type="scientific">Hebeloma cylindrosporum</name>
    <dbReference type="NCBI Taxonomy" id="76867"/>
    <lineage>
        <taxon>Eukaryota</taxon>
        <taxon>Fungi</taxon>
        <taxon>Dikarya</taxon>
        <taxon>Basidiomycota</taxon>
        <taxon>Agaricomycotina</taxon>
        <taxon>Agaricomycetes</taxon>
        <taxon>Agaricomycetidae</taxon>
        <taxon>Agaricales</taxon>
        <taxon>Agaricineae</taxon>
        <taxon>Hymenogastraceae</taxon>
        <taxon>Hebeloma</taxon>
    </lineage>
</organism>
<evidence type="ECO:0000313" key="2">
    <source>
        <dbReference type="EMBL" id="KIM46921.1"/>
    </source>
</evidence>
<accession>A0A0C3CSM9</accession>
<protein>
    <submittedName>
        <fullName evidence="2">Uncharacterized protein</fullName>
    </submittedName>
</protein>
<evidence type="ECO:0000313" key="3">
    <source>
        <dbReference type="Proteomes" id="UP000053424"/>
    </source>
</evidence>
<keyword evidence="3" id="KW-1185">Reference proteome</keyword>
<reference evidence="3" key="2">
    <citation type="submission" date="2015-01" db="EMBL/GenBank/DDBJ databases">
        <title>Evolutionary Origins and Diversification of the Mycorrhizal Mutualists.</title>
        <authorList>
            <consortium name="DOE Joint Genome Institute"/>
            <consortium name="Mycorrhizal Genomics Consortium"/>
            <person name="Kohler A."/>
            <person name="Kuo A."/>
            <person name="Nagy L.G."/>
            <person name="Floudas D."/>
            <person name="Copeland A."/>
            <person name="Barry K.W."/>
            <person name="Cichocki N."/>
            <person name="Veneault-Fourrey C."/>
            <person name="LaButti K."/>
            <person name="Lindquist E.A."/>
            <person name="Lipzen A."/>
            <person name="Lundell T."/>
            <person name="Morin E."/>
            <person name="Murat C."/>
            <person name="Riley R."/>
            <person name="Ohm R."/>
            <person name="Sun H."/>
            <person name="Tunlid A."/>
            <person name="Henrissat B."/>
            <person name="Grigoriev I.V."/>
            <person name="Hibbett D.S."/>
            <person name="Martin F."/>
        </authorList>
    </citation>
    <scope>NUCLEOTIDE SEQUENCE [LARGE SCALE GENOMIC DNA]</scope>
    <source>
        <strain evidence="3">h7</strain>
    </source>
</reference>
<keyword evidence="1" id="KW-0732">Signal</keyword>
<dbReference type="HOGENOM" id="CLU_1038467_0_0_1"/>
<feature type="signal peptide" evidence="1">
    <location>
        <begin position="1"/>
        <end position="19"/>
    </location>
</feature>
<feature type="chain" id="PRO_5002162809" evidence="1">
    <location>
        <begin position="20"/>
        <end position="287"/>
    </location>
</feature>
<evidence type="ECO:0000256" key="1">
    <source>
        <dbReference type="SAM" id="SignalP"/>
    </source>
</evidence>
<dbReference type="Proteomes" id="UP000053424">
    <property type="component" value="Unassembled WGS sequence"/>
</dbReference>
<reference evidence="2 3" key="1">
    <citation type="submission" date="2014-04" db="EMBL/GenBank/DDBJ databases">
        <authorList>
            <consortium name="DOE Joint Genome Institute"/>
            <person name="Kuo A."/>
            <person name="Gay G."/>
            <person name="Dore J."/>
            <person name="Kohler A."/>
            <person name="Nagy L.G."/>
            <person name="Floudas D."/>
            <person name="Copeland A."/>
            <person name="Barry K.W."/>
            <person name="Cichocki N."/>
            <person name="Veneault-Fourrey C."/>
            <person name="LaButti K."/>
            <person name="Lindquist E.A."/>
            <person name="Lipzen A."/>
            <person name="Lundell T."/>
            <person name="Morin E."/>
            <person name="Murat C."/>
            <person name="Sun H."/>
            <person name="Tunlid A."/>
            <person name="Henrissat B."/>
            <person name="Grigoriev I.V."/>
            <person name="Hibbett D.S."/>
            <person name="Martin F."/>
            <person name="Nordberg H.P."/>
            <person name="Cantor M.N."/>
            <person name="Hua S.X."/>
        </authorList>
    </citation>
    <scope>NUCLEOTIDE SEQUENCE [LARGE SCALE GENOMIC DNA]</scope>
    <source>
        <strain evidence="3">h7</strain>
    </source>
</reference>
<dbReference type="EMBL" id="KN831770">
    <property type="protein sequence ID" value="KIM46921.1"/>
    <property type="molecule type" value="Genomic_DNA"/>
</dbReference>
<name>A0A0C3CSM9_HEBCY</name>